<protein>
    <submittedName>
        <fullName evidence="1">Uncharacterized protein</fullName>
    </submittedName>
</protein>
<proteinExistence type="predicted"/>
<evidence type="ECO:0000313" key="2">
    <source>
        <dbReference type="Proteomes" id="UP000007266"/>
    </source>
</evidence>
<dbReference type="InParanoid" id="A0A139WI87"/>
<gene>
    <name evidence="1" type="primary">AUGUSTUS-3.0.2_32989</name>
    <name evidence="1" type="ORF">TcasGA2_TC032989</name>
</gene>
<evidence type="ECO:0000313" key="1">
    <source>
        <dbReference type="EMBL" id="KYB27718.1"/>
    </source>
</evidence>
<sequence length="73" mass="8104">MPPVWGPCCTRGASKQTHACSRLSHHILHRPLLVLSGRRVAASSSQSVRTIRREAGQFKNDCLEYVVAPHDVK</sequence>
<dbReference type="AlphaFoldDB" id="A0A139WI87"/>
<dbReference type="EMBL" id="KQ971341">
    <property type="protein sequence ID" value="KYB27718.1"/>
    <property type="molecule type" value="Genomic_DNA"/>
</dbReference>
<organism evidence="1 2">
    <name type="scientific">Tribolium castaneum</name>
    <name type="common">Red flour beetle</name>
    <dbReference type="NCBI Taxonomy" id="7070"/>
    <lineage>
        <taxon>Eukaryota</taxon>
        <taxon>Metazoa</taxon>
        <taxon>Ecdysozoa</taxon>
        <taxon>Arthropoda</taxon>
        <taxon>Hexapoda</taxon>
        <taxon>Insecta</taxon>
        <taxon>Pterygota</taxon>
        <taxon>Neoptera</taxon>
        <taxon>Endopterygota</taxon>
        <taxon>Coleoptera</taxon>
        <taxon>Polyphaga</taxon>
        <taxon>Cucujiformia</taxon>
        <taxon>Tenebrionidae</taxon>
        <taxon>Tenebrionidae incertae sedis</taxon>
        <taxon>Tribolium</taxon>
    </lineage>
</organism>
<name>A0A139WI87_TRICA</name>
<accession>A0A139WI87</accession>
<reference evidence="1 2" key="1">
    <citation type="journal article" date="2008" name="Nature">
        <title>The genome of the model beetle and pest Tribolium castaneum.</title>
        <authorList>
            <consortium name="Tribolium Genome Sequencing Consortium"/>
            <person name="Richards S."/>
            <person name="Gibbs R.A."/>
            <person name="Weinstock G.M."/>
            <person name="Brown S.J."/>
            <person name="Denell R."/>
            <person name="Beeman R.W."/>
            <person name="Gibbs R."/>
            <person name="Beeman R.W."/>
            <person name="Brown S.J."/>
            <person name="Bucher G."/>
            <person name="Friedrich M."/>
            <person name="Grimmelikhuijzen C.J."/>
            <person name="Klingler M."/>
            <person name="Lorenzen M."/>
            <person name="Richards S."/>
            <person name="Roth S."/>
            <person name="Schroder R."/>
            <person name="Tautz D."/>
            <person name="Zdobnov E.M."/>
            <person name="Muzny D."/>
            <person name="Gibbs R.A."/>
            <person name="Weinstock G.M."/>
            <person name="Attaway T."/>
            <person name="Bell S."/>
            <person name="Buhay C.J."/>
            <person name="Chandrabose M.N."/>
            <person name="Chavez D."/>
            <person name="Clerk-Blankenburg K.P."/>
            <person name="Cree A."/>
            <person name="Dao M."/>
            <person name="Davis C."/>
            <person name="Chacko J."/>
            <person name="Dinh H."/>
            <person name="Dugan-Rocha S."/>
            <person name="Fowler G."/>
            <person name="Garner T.T."/>
            <person name="Garnes J."/>
            <person name="Gnirke A."/>
            <person name="Hawes A."/>
            <person name="Hernandez J."/>
            <person name="Hines S."/>
            <person name="Holder M."/>
            <person name="Hume J."/>
            <person name="Jhangiani S.N."/>
            <person name="Joshi V."/>
            <person name="Khan Z.M."/>
            <person name="Jackson L."/>
            <person name="Kovar C."/>
            <person name="Kowis A."/>
            <person name="Lee S."/>
            <person name="Lewis L.R."/>
            <person name="Margolis J."/>
            <person name="Morgan M."/>
            <person name="Nazareth L.V."/>
            <person name="Nguyen N."/>
            <person name="Okwuonu G."/>
            <person name="Parker D."/>
            <person name="Richards S."/>
            <person name="Ruiz S.J."/>
            <person name="Santibanez J."/>
            <person name="Savard J."/>
            <person name="Scherer S.E."/>
            <person name="Schneider B."/>
            <person name="Sodergren E."/>
            <person name="Tautz D."/>
            <person name="Vattahil S."/>
            <person name="Villasana D."/>
            <person name="White C.S."/>
            <person name="Wright R."/>
            <person name="Park Y."/>
            <person name="Beeman R.W."/>
            <person name="Lord J."/>
            <person name="Oppert B."/>
            <person name="Lorenzen M."/>
            <person name="Brown S."/>
            <person name="Wang L."/>
            <person name="Savard J."/>
            <person name="Tautz D."/>
            <person name="Richards S."/>
            <person name="Weinstock G."/>
            <person name="Gibbs R.A."/>
            <person name="Liu Y."/>
            <person name="Worley K."/>
            <person name="Weinstock G."/>
            <person name="Elsik C.G."/>
            <person name="Reese J.T."/>
            <person name="Elhaik E."/>
            <person name="Landan G."/>
            <person name="Graur D."/>
            <person name="Arensburger P."/>
            <person name="Atkinson P."/>
            <person name="Beeman R.W."/>
            <person name="Beidler J."/>
            <person name="Brown S.J."/>
            <person name="Demuth J.P."/>
            <person name="Drury D.W."/>
            <person name="Du Y.Z."/>
            <person name="Fujiwara H."/>
            <person name="Lorenzen M."/>
            <person name="Maselli V."/>
            <person name="Osanai M."/>
            <person name="Park Y."/>
            <person name="Robertson H.M."/>
            <person name="Tu Z."/>
            <person name="Wang J.J."/>
            <person name="Wang S."/>
            <person name="Richards S."/>
            <person name="Song H."/>
            <person name="Zhang L."/>
            <person name="Sodergren E."/>
            <person name="Werner D."/>
            <person name="Stanke M."/>
            <person name="Morgenstern B."/>
            <person name="Solovyev V."/>
            <person name="Kosarev P."/>
            <person name="Brown G."/>
            <person name="Chen H.C."/>
            <person name="Ermolaeva O."/>
            <person name="Hlavina W."/>
            <person name="Kapustin Y."/>
            <person name="Kiryutin B."/>
            <person name="Kitts P."/>
            <person name="Maglott D."/>
            <person name="Pruitt K."/>
            <person name="Sapojnikov V."/>
            <person name="Souvorov A."/>
            <person name="Mackey A.J."/>
            <person name="Waterhouse R.M."/>
            <person name="Wyder S."/>
            <person name="Zdobnov E.M."/>
            <person name="Zdobnov E.M."/>
            <person name="Wyder S."/>
            <person name="Kriventseva E.V."/>
            <person name="Kadowaki T."/>
            <person name="Bork P."/>
            <person name="Aranda M."/>
            <person name="Bao R."/>
            <person name="Beermann A."/>
            <person name="Berns N."/>
            <person name="Bolognesi R."/>
            <person name="Bonneton F."/>
            <person name="Bopp D."/>
            <person name="Brown S.J."/>
            <person name="Bucher G."/>
            <person name="Butts T."/>
            <person name="Chaumot A."/>
            <person name="Denell R.E."/>
            <person name="Ferrier D.E."/>
            <person name="Friedrich M."/>
            <person name="Gordon C.M."/>
            <person name="Jindra M."/>
            <person name="Klingler M."/>
            <person name="Lan Q."/>
            <person name="Lattorff H.M."/>
            <person name="Laudet V."/>
            <person name="von Levetsow C."/>
            <person name="Liu Z."/>
            <person name="Lutz R."/>
            <person name="Lynch J.A."/>
            <person name="da Fonseca R.N."/>
            <person name="Posnien N."/>
            <person name="Reuter R."/>
            <person name="Roth S."/>
            <person name="Savard J."/>
            <person name="Schinko J.B."/>
            <person name="Schmitt C."/>
            <person name="Schoppmeier M."/>
            <person name="Schroder R."/>
            <person name="Shippy T.D."/>
            <person name="Simonnet F."/>
            <person name="Marques-Souza H."/>
            <person name="Tautz D."/>
            <person name="Tomoyasu Y."/>
            <person name="Trauner J."/>
            <person name="Van der Zee M."/>
            <person name="Vervoort M."/>
            <person name="Wittkopp N."/>
            <person name="Wimmer E.A."/>
            <person name="Yang X."/>
            <person name="Jones A.K."/>
            <person name="Sattelle D.B."/>
            <person name="Ebert P.R."/>
            <person name="Nelson D."/>
            <person name="Scott J.G."/>
            <person name="Beeman R.W."/>
            <person name="Muthukrishnan S."/>
            <person name="Kramer K.J."/>
            <person name="Arakane Y."/>
            <person name="Beeman R.W."/>
            <person name="Zhu Q."/>
            <person name="Hogenkamp D."/>
            <person name="Dixit R."/>
            <person name="Oppert B."/>
            <person name="Jiang H."/>
            <person name="Zou Z."/>
            <person name="Marshall J."/>
            <person name="Elpidina E."/>
            <person name="Vinokurov K."/>
            <person name="Oppert C."/>
            <person name="Zou Z."/>
            <person name="Evans J."/>
            <person name="Lu Z."/>
            <person name="Zhao P."/>
            <person name="Sumathipala N."/>
            <person name="Altincicek B."/>
            <person name="Vilcinskas A."/>
            <person name="Williams M."/>
            <person name="Hultmark D."/>
            <person name="Hetru C."/>
            <person name="Jiang H."/>
            <person name="Grimmelikhuijzen C.J."/>
            <person name="Hauser F."/>
            <person name="Cazzamali G."/>
            <person name="Williamson M."/>
            <person name="Park Y."/>
            <person name="Li B."/>
            <person name="Tanaka Y."/>
            <person name="Predel R."/>
            <person name="Neupert S."/>
            <person name="Schachtner J."/>
            <person name="Verleyen P."/>
            <person name="Raible F."/>
            <person name="Bork P."/>
            <person name="Friedrich M."/>
            <person name="Walden K.K."/>
            <person name="Robertson H.M."/>
            <person name="Angeli S."/>
            <person name="Foret S."/>
            <person name="Bucher G."/>
            <person name="Schuetz S."/>
            <person name="Maleszka R."/>
            <person name="Wimmer E.A."/>
            <person name="Beeman R.W."/>
            <person name="Lorenzen M."/>
            <person name="Tomoyasu Y."/>
            <person name="Miller S.C."/>
            <person name="Grossmann D."/>
            <person name="Bucher G."/>
        </authorList>
    </citation>
    <scope>NUCLEOTIDE SEQUENCE [LARGE SCALE GENOMIC DNA]</scope>
    <source>
        <strain evidence="1 2">Georgia GA2</strain>
    </source>
</reference>
<reference evidence="1 2" key="2">
    <citation type="journal article" date="2010" name="Nucleic Acids Res.">
        <title>BeetleBase in 2010: revisions to provide comprehensive genomic information for Tribolium castaneum.</title>
        <authorList>
            <person name="Kim H.S."/>
            <person name="Murphy T."/>
            <person name="Xia J."/>
            <person name="Caragea D."/>
            <person name="Park Y."/>
            <person name="Beeman R.W."/>
            <person name="Lorenzen M.D."/>
            <person name="Butcher S."/>
            <person name="Manak J.R."/>
            <person name="Brown S.J."/>
        </authorList>
    </citation>
    <scope>GENOME REANNOTATION</scope>
    <source>
        <strain evidence="1 2">Georgia GA2</strain>
    </source>
</reference>
<keyword evidence="2" id="KW-1185">Reference proteome</keyword>
<dbReference type="Proteomes" id="UP000007266">
    <property type="component" value="Linkage group 5"/>
</dbReference>